<feature type="domain" description="Thioesterase" evidence="2">
    <location>
        <begin position="46"/>
        <end position="116"/>
    </location>
</feature>
<sequence length="137" mass="15231">MEKMVEDFEGSNFWKFIGLELDGVEKGSVKLKLPIIPPFLNVKDSVHGGIYASILDTTMGFSARSLGFDEVTTLEMDVHFLRAVRDGTVYSAGNVIHQNRSTALVEADLFDEEGNRLAHSTGTFRVVKVDNREGNEH</sequence>
<reference evidence="3 4" key="1">
    <citation type="submission" date="2017-08" db="EMBL/GenBank/DDBJ databases">
        <title>Virgibacillus indicus sp. nov. and Virgibacillus profoundi sp. nov, two moderately halophilic bacteria isolated from marine sediment by using the Microfluidic Streak Plate.</title>
        <authorList>
            <person name="Xu B."/>
            <person name="Hu B."/>
            <person name="Wang J."/>
            <person name="Zhu Y."/>
            <person name="Huang L."/>
            <person name="Du W."/>
            <person name="Huang Y."/>
        </authorList>
    </citation>
    <scope>NUCLEOTIDE SEQUENCE [LARGE SCALE GENOMIC DNA]</scope>
    <source>
        <strain evidence="3 4">IO3-P2-C2</strain>
    </source>
</reference>
<gene>
    <name evidence="3" type="ORF">CIL03_18130</name>
</gene>
<evidence type="ECO:0000259" key="2">
    <source>
        <dbReference type="Pfam" id="PF03061"/>
    </source>
</evidence>
<dbReference type="RefSeq" id="WP_094887295.1">
    <property type="nucleotide sequence ID" value="NZ_NPMS01000013.1"/>
</dbReference>
<dbReference type="InterPro" id="IPR006683">
    <property type="entry name" value="Thioestr_dom"/>
</dbReference>
<proteinExistence type="predicted"/>
<dbReference type="AlphaFoldDB" id="A0A265N5Z4"/>
<dbReference type="InterPro" id="IPR029069">
    <property type="entry name" value="HotDog_dom_sf"/>
</dbReference>
<dbReference type="Proteomes" id="UP000216498">
    <property type="component" value="Unassembled WGS sequence"/>
</dbReference>
<protein>
    <recommendedName>
        <fullName evidence="2">Thioesterase domain-containing protein</fullName>
    </recommendedName>
</protein>
<organism evidence="3 4">
    <name type="scientific">Virgibacillus indicus</name>
    <dbReference type="NCBI Taxonomy" id="2024554"/>
    <lineage>
        <taxon>Bacteria</taxon>
        <taxon>Bacillati</taxon>
        <taxon>Bacillota</taxon>
        <taxon>Bacilli</taxon>
        <taxon>Bacillales</taxon>
        <taxon>Bacillaceae</taxon>
        <taxon>Virgibacillus</taxon>
    </lineage>
</organism>
<comment type="caution">
    <text evidence="3">The sequence shown here is derived from an EMBL/GenBank/DDBJ whole genome shotgun (WGS) entry which is preliminary data.</text>
</comment>
<evidence type="ECO:0000313" key="3">
    <source>
        <dbReference type="EMBL" id="OZU87211.1"/>
    </source>
</evidence>
<keyword evidence="1" id="KW-0378">Hydrolase</keyword>
<dbReference type="CDD" id="cd03443">
    <property type="entry name" value="PaaI_thioesterase"/>
    <property type="match status" value="1"/>
</dbReference>
<dbReference type="GO" id="GO:0016289">
    <property type="term" value="F:acyl-CoA hydrolase activity"/>
    <property type="evidence" value="ECO:0007669"/>
    <property type="project" value="UniProtKB-ARBA"/>
</dbReference>
<dbReference type="InterPro" id="IPR003736">
    <property type="entry name" value="PAAI_dom"/>
</dbReference>
<dbReference type="SUPFAM" id="SSF54637">
    <property type="entry name" value="Thioesterase/thiol ester dehydrase-isomerase"/>
    <property type="match status" value="1"/>
</dbReference>
<evidence type="ECO:0000256" key="1">
    <source>
        <dbReference type="ARBA" id="ARBA00022801"/>
    </source>
</evidence>
<dbReference type="OrthoDB" id="337200at2"/>
<dbReference type="Pfam" id="PF03061">
    <property type="entry name" value="4HBT"/>
    <property type="match status" value="1"/>
</dbReference>
<dbReference type="PANTHER" id="PTHR43240">
    <property type="entry name" value="1,4-DIHYDROXY-2-NAPHTHOYL-COA THIOESTERASE 1"/>
    <property type="match status" value="1"/>
</dbReference>
<dbReference type="EMBL" id="NPMS01000013">
    <property type="protein sequence ID" value="OZU87211.1"/>
    <property type="molecule type" value="Genomic_DNA"/>
</dbReference>
<evidence type="ECO:0000313" key="4">
    <source>
        <dbReference type="Proteomes" id="UP000216498"/>
    </source>
</evidence>
<keyword evidence="4" id="KW-1185">Reference proteome</keyword>
<dbReference type="Gene3D" id="3.10.129.10">
    <property type="entry name" value="Hotdog Thioesterase"/>
    <property type="match status" value="1"/>
</dbReference>
<accession>A0A265N5Z4</accession>
<name>A0A265N5Z4_9BACI</name>
<dbReference type="NCBIfam" id="TIGR00369">
    <property type="entry name" value="unchar_dom_1"/>
    <property type="match status" value="1"/>
</dbReference>